<evidence type="ECO:0000313" key="2">
    <source>
        <dbReference type="EMBL" id="CAL5021215.1"/>
    </source>
</evidence>
<dbReference type="EMBL" id="OZ075113">
    <property type="protein sequence ID" value="CAL5021215.1"/>
    <property type="molecule type" value="Genomic_DNA"/>
</dbReference>
<feature type="region of interest" description="Disordered" evidence="1">
    <location>
        <begin position="1"/>
        <end position="61"/>
    </location>
</feature>
<protein>
    <recommendedName>
        <fullName evidence="4">DUF4283 domain-containing protein</fullName>
    </recommendedName>
</protein>
<feature type="region of interest" description="Disordered" evidence="1">
    <location>
        <begin position="299"/>
        <end position="323"/>
    </location>
</feature>
<evidence type="ECO:0008006" key="4">
    <source>
        <dbReference type="Google" id="ProtNLM"/>
    </source>
</evidence>
<gene>
    <name evidence="2" type="ORF">URODEC1_LOCUS75843</name>
</gene>
<keyword evidence="3" id="KW-1185">Reference proteome</keyword>
<feature type="compositionally biased region" description="Polar residues" evidence="1">
    <location>
        <begin position="299"/>
        <end position="308"/>
    </location>
</feature>
<evidence type="ECO:0000313" key="3">
    <source>
        <dbReference type="Proteomes" id="UP001497457"/>
    </source>
</evidence>
<proteinExistence type="predicted"/>
<reference evidence="2 3" key="2">
    <citation type="submission" date="2024-10" db="EMBL/GenBank/DDBJ databases">
        <authorList>
            <person name="Ryan C."/>
        </authorList>
    </citation>
    <scope>NUCLEOTIDE SEQUENCE [LARGE SCALE GENOMIC DNA]</scope>
</reference>
<dbReference type="Proteomes" id="UP001497457">
    <property type="component" value="Chromosome 3rd"/>
</dbReference>
<dbReference type="InterPro" id="IPR040256">
    <property type="entry name" value="At4g02000-like"/>
</dbReference>
<dbReference type="AlphaFoldDB" id="A0ABC9CJ67"/>
<dbReference type="PANTHER" id="PTHR31286:SF134">
    <property type="entry name" value="OS01G0559450 PROTEIN"/>
    <property type="match status" value="1"/>
</dbReference>
<organism evidence="2 3">
    <name type="scientific">Urochloa decumbens</name>
    <dbReference type="NCBI Taxonomy" id="240449"/>
    <lineage>
        <taxon>Eukaryota</taxon>
        <taxon>Viridiplantae</taxon>
        <taxon>Streptophyta</taxon>
        <taxon>Embryophyta</taxon>
        <taxon>Tracheophyta</taxon>
        <taxon>Spermatophyta</taxon>
        <taxon>Magnoliopsida</taxon>
        <taxon>Liliopsida</taxon>
        <taxon>Poales</taxon>
        <taxon>Poaceae</taxon>
        <taxon>PACMAD clade</taxon>
        <taxon>Panicoideae</taxon>
        <taxon>Panicodae</taxon>
        <taxon>Paniceae</taxon>
        <taxon>Melinidinae</taxon>
        <taxon>Urochloa</taxon>
    </lineage>
</organism>
<sequence length="394" mass="42147">MEDMEMMLGAGGSGKENLAREATALDDGGVKPPPLAEGMLASGDLAGTSPPGEIGDAGQRSSLRKGLASLEEAGKEVQVVETEEEAEFVFEDDEEAVKVSSKWLAVGRFYSGRDYKARVIFSELSNAWGEVHTRGLGDHKYLIEFPSESALNFVLRGGPWKFKGDAMIVVPYDGFTRLSEVVIETIPLWIRIYDIPVGMMITSFVSALAAKVGKVLEIGEAAFDFRRVRVEFALANPLMDNVQIRVHDLYEEGVRFGTDLRTSPFKREIGRQMAFIAAAPAAKRGLNFSGAQREKVASFSASSTPSRTGSARMGVAAAGGGSGGRTLENQMANALAKGVQKLEMKDQVRGKEMDTGLEGIDEVGSGYLKGRVSGLDSYNGSSDGSLFSQGGGGF</sequence>
<dbReference type="PANTHER" id="PTHR31286">
    <property type="entry name" value="GLYCINE-RICH CELL WALL STRUCTURAL PROTEIN 1.8-LIKE"/>
    <property type="match status" value="1"/>
</dbReference>
<evidence type="ECO:0000256" key="1">
    <source>
        <dbReference type="SAM" id="MobiDB-lite"/>
    </source>
</evidence>
<reference evidence="3" key="1">
    <citation type="submission" date="2024-06" db="EMBL/GenBank/DDBJ databases">
        <authorList>
            <person name="Ryan C."/>
        </authorList>
    </citation>
    <scope>NUCLEOTIDE SEQUENCE [LARGE SCALE GENOMIC DNA]</scope>
</reference>
<name>A0ABC9CJ67_9POAL</name>
<accession>A0ABC9CJ67</accession>